<organism evidence="2 3">
    <name type="scientific">Candidatus Falkowbacteria bacterium RIFOXYD2_FULL_34_120</name>
    <dbReference type="NCBI Taxonomy" id="1798007"/>
    <lineage>
        <taxon>Bacteria</taxon>
        <taxon>Candidatus Falkowiibacteriota</taxon>
    </lineage>
</organism>
<proteinExistence type="predicted"/>
<dbReference type="EMBL" id="MFGO01000011">
    <property type="protein sequence ID" value="OGF41276.1"/>
    <property type="molecule type" value="Genomic_DNA"/>
</dbReference>
<evidence type="ECO:0000256" key="1">
    <source>
        <dbReference type="SAM" id="Phobius"/>
    </source>
</evidence>
<keyword evidence="1" id="KW-1133">Transmembrane helix</keyword>
<dbReference type="Gene3D" id="3.30.70.60">
    <property type="match status" value="1"/>
</dbReference>
<protein>
    <recommendedName>
        <fullName evidence="4">Pilus assembly protein PilO</fullName>
    </recommendedName>
</protein>
<dbReference type="Proteomes" id="UP000177579">
    <property type="component" value="Unassembled WGS sequence"/>
</dbReference>
<feature type="transmembrane region" description="Helical" evidence="1">
    <location>
        <begin position="30"/>
        <end position="50"/>
    </location>
</feature>
<evidence type="ECO:0000313" key="3">
    <source>
        <dbReference type="Proteomes" id="UP000177579"/>
    </source>
</evidence>
<name>A0A1F5TQP9_9BACT</name>
<comment type="caution">
    <text evidence="2">The sequence shown here is derived from an EMBL/GenBank/DDBJ whole genome shotgun (WGS) entry which is preliminary data.</text>
</comment>
<reference evidence="2 3" key="1">
    <citation type="journal article" date="2016" name="Nat. Commun.">
        <title>Thousands of microbial genomes shed light on interconnected biogeochemical processes in an aquifer system.</title>
        <authorList>
            <person name="Anantharaman K."/>
            <person name="Brown C.T."/>
            <person name="Hug L.A."/>
            <person name="Sharon I."/>
            <person name="Castelle C.J."/>
            <person name="Probst A.J."/>
            <person name="Thomas B.C."/>
            <person name="Singh A."/>
            <person name="Wilkins M.J."/>
            <person name="Karaoz U."/>
            <person name="Brodie E.L."/>
            <person name="Williams K.H."/>
            <person name="Hubbard S.S."/>
            <person name="Banfield J.F."/>
        </authorList>
    </citation>
    <scope>NUCLEOTIDE SEQUENCE [LARGE SCALE GENOMIC DNA]</scope>
</reference>
<evidence type="ECO:0000313" key="2">
    <source>
        <dbReference type="EMBL" id="OGF41276.1"/>
    </source>
</evidence>
<gene>
    <name evidence="2" type="ORF">A2531_00235</name>
</gene>
<keyword evidence="1" id="KW-0812">Transmembrane</keyword>
<accession>A0A1F5TQP9</accession>
<evidence type="ECO:0008006" key="4">
    <source>
        <dbReference type="Google" id="ProtNLM"/>
    </source>
</evidence>
<sequence>MFNQDKKNIISKENKKNPLISLVNNFLLQYFKMVLIGFTILTLLLGYFFVLKPKYTQIKKDVALTNENTKNTSDNLKNYLLALNKYIKDYEKVESGVQEKISKVLPVGSNKESMYVLIEQIAKNENLFLTSLEITDSSIKAKTSEKNKDVSGVPGELGIISIDLSFMGGGYTNLKSLLNVLEQNLQIMDVRSINFNPSNSAISLSLDTYYLKTN</sequence>
<keyword evidence="1" id="KW-0472">Membrane</keyword>
<dbReference type="AlphaFoldDB" id="A0A1F5TQP9"/>
<dbReference type="InterPro" id="IPR014717">
    <property type="entry name" value="Transl_elong_EF1B/ribsomal_bS6"/>
</dbReference>